<sequence>MDKKEGKFVSSMTASSVAWPRISPVDYQTYEGWISFQRSHSLNLDGGVRDQDQKHHHINSH</sequence>
<gene>
    <name evidence="1" type="ORF">glysoja_033162</name>
</gene>
<accession>A0A0B2RDH4</accession>
<dbReference type="Proteomes" id="UP000053555">
    <property type="component" value="Unassembled WGS sequence"/>
</dbReference>
<evidence type="ECO:0000313" key="1">
    <source>
        <dbReference type="EMBL" id="KHN30424.1"/>
    </source>
</evidence>
<proteinExistence type="predicted"/>
<dbReference type="AlphaFoldDB" id="A0A0B2RDH4"/>
<protein>
    <submittedName>
        <fullName evidence="1">Uncharacterized protein</fullName>
    </submittedName>
</protein>
<name>A0A0B2RDH4_GLYSO</name>
<reference evidence="1" key="1">
    <citation type="submission" date="2014-07" db="EMBL/GenBank/DDBJ databases">
        <title>Identification of a novel salt tolerance gene in wild soybean by whole-genome sequencing.</title>
        <authorList>
            <person name="Lam H.-M."/>
            <person name="Qi X."/>
            <person name="Li M.-W."/>
            <person name="Liu X."/>
            <person name="Xie M."/>
            <person name="Ni M."/>
            <person name="Xu X."/>
        </authorList>
    </citation>
    <scope>NUCLEOTIDE SEQUENCE [LARGE SCALE GENOMIC DNA]</scope>
    <source>
        <tissue evidence="1">Root</tissue>
    </source>
</reference>
<organism evidence="1">
    <name type="scientific">Glycine soja</name>
    <name type="common">Wild soybean</name>
    <dbReference type="NCBI Taxonomy" id="3848"/>
    <lineage>
        <taxon>Eukaryota</taxon>
        <taxon>Viridiplantae</taxon>
        <taxon>Streptophyta</taxon>
        <taxon>Embryophyta</taxon>
        <taxon>Tracheophyta</taxon>
        <taxon>Spermatophyta</taxon>
        <taxon>Magnoliopsida</taxon>
        <taxon>eudicotyledons</taxon>
        <taxon>Gunneridae</taxon>
        <taxon>Pentapetalae</taxon>
        <taxon>rosids</taxon>
        <taxon>fabids</taxon>
        <taxon>Fabales</taxon>
        <taxon>Fabaceae</taxon>
        <taxon>Papilionoideae</taxon>
        <taxon>50 kb inversion clade</taxon>
        <taxon>NPAAA clade</taxon>
        <taxon>indigoferoid/millettioid clade</taxon>
        <taxon>Phaseoleae</taxon>
        <taxon>Glycine</taxon>
        <taxon>Glycine subgen. Soja</taxon>
    </lineage>
</organism>
<dbReference type="EMBL" id="KN651768">
    <property type="protein sequence ID" value="KHN30424.1"/>
    <property type="molecule type" value="Genomic_DNA"/>
</dbReference>